<accession>E2ZDC5</accession>
<dbReference type="Pfam" id="PF13505">
    <property type="entry name" value="OMP_b-brl"/>
    <property type="match status" value="1"/>
</dbReference>
<dbReference type="eggNOG" id="COG3637">
    <property type="taxonomic scope" value="Bacteria"/>
</dbReference>
<evidence type="ECO:0000256" key="1">
    <source>
        <dbReference type="ARBA" id="ARBA00022729"/>
    </source>
</evidence>
<feature type="chain" id="PRO_5003166064" evidence="2">
    <location>
        <begin position="23"/>
        <end position="197"/>
    </location>
</feature>
<dbReference type="HOGENOM" id="CLU_117494_0_0_9"/>
<dbReference type="RefSeq" id="WP_006942940.1">
    <property type="nucleotide sequence ID" value="NZ_GL538208.1"/>
</dbReference>
<evidence type="ECO:0000256" key="2">
    <source>
        <dbReference type="SAM" id="SignalP"/>
    </source>
</evidence>
<keyword evidence="1 2" id="KW-0732">Signal</keyword>
<dbReference type="InterPro" id="IPR011250">
    <property type="entry name" value="OMP/PagP_B-barrel"/>
</dbReference>
<feature type="signal peptide" evidence="2">
    <location>
        <begin position="1"/>
        <end position="22"/>
    </location>
</feature>
<dbReference type="AlphaFoldDB" id="E2ZDC5"/>
<sequence>MKKVITAALLATLVSAGAMVYAAGTPVQNRQQGDLKIDVNYGFDQKMGHRDAKTHFSGGDVTYVLNDKVDLQYDNNNTKASHNGDRVNEHAVRGIYHINPYISAFGGVTRVNTKMAGHRDHDYGGQIGLEGQVPVADKVTAFGSVGIGDDVNTYEVGVGYNFNENLDAHVKYRRDDIDVNNYDNDVKGWQVGMGYKF</sequence>
<dbReference type="InterPro" id="IPR027385">
    <property type="entry name" value="Beta-barrel_OMP"/>
</dbReference>
<keyword evidence="5" id="KW-1185">Reference proteome</keyword>
<dbReference type="EMBL" id="AECS01000039">
    <property type="protein sequence ID" value="EFQ03684.1"/>
    <property type="molecule type" value="Genomic_DNA"/>
</dbReference>
<name>E2ZDC5_9FIRM</name>
<evidence type="ECO:0000313" key="5">
    <source>
        <dbReference type="Proteomes" id="UP000003195"/>
    </source>
</evidence>
<feature type="domain" description="Outer membrane protein beta-barrel" evidence="3">
    <location>
        <begin position="9"/>
        <end position="197"/>
    </location>
</feature>
<proteinExistence type="predicted"/>
<dbReference type="InterPro" id="IPR000758">
    <property type="entry name" value="Enterovir_OMP"/>
</dbReference>
<evidence type="ECO:0000313" key="4">
    <source>
        <dbReference type="EMBL" id="EFQ03684.1"/>
    </source>
</evidence>
<dbReference type="OrthoDB" id="1624886at2"/>
<comment type="caution">
    <text evidence="4">The sequence shown here is derived from an EMBL/GenBank/DDBJ whole genome shotgun (WGS) entry which is preliminary data.</text>
</comment>
<dbReference type="InterPro" id="IPR023614">
    <property type="entry name" value="Porin_dom_sf"/>
</dbReference>
<dbReference type="SUPFAM" id="SSF56925">
    <property type="entry name" value="OMPA-like"/>
    <property type="match status" value="1"/>
</dbReference>
<dbReference type="Gene3D" id="2.40.160.10">
    <property type="entry name" value="Porin"/>
    <property type="match status" value="1"/>
</dbReference>
<dbReference type="PROSITE" id="PS00695">
    <property type="entry name" value="ENT_VIR_OMP_2"/>
    <property type="match status" value="1"/>
</dbReference>
<dbReference type="Proteomes" id="UP000003195">
    <property type="component" value="Unassembled WGS sequence"/>
</dbReference>
<protein>
    <submittedName>
        <fullName evidence="4">Outer membrane insertion signal domain protein</fullName>
    </submittedName>
</protein>
<dbReference type="STRING" id="706434.HMPREF9429_01634"/>
<dbReference type="GO" id="GO:0044384">
    <property type="term" value="C:host outer membrane"/>
    <property type="evidence" value="ECO:0007669"/>
    <property type="project" value="InterPro"/>
</dbReference>
<evidence type="ECO:0000259" key="3">
    <source>
        <dbReference type="Pfam" id="PF13505"/>
    </source>
</evidence>
<gene>
    <name evidence="4" type="ORF">HMPREF9429_01634</name>
</gene>
<reference evidence="4 5" key="1">
    <citation type="submission" date="2010-08" db="EMBL/GenBank/DDBJ databases">
        <authorList>
            <person name="Weinstock G."/>
            <person name="Sodergren E."/>
            <person name="Clifton S."/>
            <person name="Fulton L."/>
            <person name="Fulton B."/>
            <person name="Courtney L."/>
            <person name="Fronick C."/>
            <person name="Harrison M."/>
            <person name="Strong C."/>
            <person name="Farmer C."/>
            <person name="Delahaunty K."/>
            <person name="Markovic C."/>
            <person name="Hall O."/>
            <person name="Minx P."/>
            <person name="Tomlinson C."/>
            <person name="Mitreva M."/>
            <person name="Hou S."/>
            <person name="Chen J."/>
            <person name="Wollam A."/>
            <person name="Pepin K.H."/>
            <person name="Johnson M."/>
            <person name="Bhonagiri V."/>
            <person name="Zhang X."/>
            <person name="Suruliraj S."/>
            <person name="Warren W."/>
            <person name="Chinwalla A."/>
            <person name="Mardis E.R."/>
            <person name="Wilson R.K."/>
        </authorList>
    </citation>
    <scope>NUCLEOTIDE SEQUENCE [LARGE SCALE GENOMIC DNA]</scope>
    <source>
        <strain evidence="4 5">F0359</strain>
    </source>
</reference>
<organism evidence="4 5">
    <name type="scientific">Megasphaera micronuciformis F0359</name>
    <dbReference type="NCBI Taxonomy" id="706434"/>
    <lineage>
        <taxon>Bacteria</taxon>
        <taxon>Bacillati</taxon>
        <taxon>Bacillota</taxon>
        <taxon>Negativicutes</taxon>
        <taxon>Veillonellales</taxon>
        <taxon>Veillonellaceae</taxon>
        <taxon>Megasphaera</taxon>
    </lineage>
</organism>